<keyword evidence="3" id="KW-1185">Reference proteome</keyword>
<dbReference type="EMBL" id="NBIV01000050">
    <property type="protein sequence ID" value="PXF45903.1"/>
    <property type="molecule type" value="Genomic_DNA"/>
</dbReference>
<gene>
    <name evidence="2" type="ORF">BWQ96_04338</name>
</gene>
<name>A0A2V3IUV9_9FLOR</name>
<dbReference type="AlphaFoldDB" id="A0A2V3IUV9"/>
<feature type="compositionally biased region" description="Low complexity" evidence="1">
    <location>
        <begin position="339"/>
        <end position="353"/>
    </location>
</feature>
<dbReference type="Proteomes" id="UP000247409">
    <property type="component" value="Unassembled WGS sequence"/>
</dbReference>
<evidence type="ECO:0000313" key="2">
    <source>
        <dbReference type="EMBL" id="PXF45903.1"/>
    </source>
</evidence>
<protein>
    <submittedName>
        <fullName evidence="2">Uncharacterized protein</fullName>
    </submittedName>
</protein>
<evidence type="ECO:0000313" key="3">
    <source>
        <dbReference type="Proteomes" id="UP000247409"/>
    </source>
</evidence>
<sequence length="353" mass="40649">MVLASRLRSRHERKRSQQIHALASLPQPSDAPREIQAATIATIEELPTEVVLERARLVSEAPARMPYIGIYGKYNKRWYVDIVTLPDNAIRCLVSAAFELIGAAHRLALDMTVPDFDQLFAFLSEFDHFIRVIFDSEEKVLYPEMEHALKKRADYSTFALHPSSRAATRAHVHALLNQLTDEELRHTPSVTAIRLLQQTMDSLSTQLLDYFNVKECTLPRVFFRSFRGCKEKNRMETRLIRYFEDANNEYYYSALLTLPLNNEQVRLDFEERHFARQNKRESYRHAVNAVQGTLLAIPRRFEQAARSYEQRFSVKTFVEKYGTDRDQHATTQLVDEKGASPPRAPIASSAAAS</sequence>
<organism evidence="2 3">
    <name type="scientific">Gracilariopsis chorda</name>
    <dbReference type="NCBI Taxonomy" id="448386"/>
    <lineage>
        <taxon>Eukaryota</taxon>
        <taxon>Rhodophyta</taxon>
        <taxon>Florideophyceae</taxon>
        <taxon>Rhodymeniophycidae</taxon>
        <taxon>Gracilariales</taxon>
        <taxon>Gracilariaceae</taxon>
        <taxon>Gracilariopsis</taxon>
    </lineage>
</organism>
<proteinExistence type="predicted"/>
<comment type="caution">
    <text evidence="2">The sequence shown here is derived from an EMBL/GenBank/DDBJ whole genome shotgun (WGS) entry which is preliminary data.</text>
</comment>
<accession>A0A2V3IUV9</accession>
<reference evidence="2 3" key="1">
    <citation type="journal article" date="2018" name="Mol. Biol. Evol.">
        <title>Analysis of the draft genome of the red seaweed Gracilariopsis chorda provides insights into genome size evolution in Rhodophyta.</title>
        <authorList>
            <person name="Lee J."/>
            <person name="Yang E.C."/>
            <person name="Graf L."/>
            <person name="Yang J.H."/>
            <person name="Qiu H."/>
            <person name="Zel Zion U."/>
            <person name="Chan C.X."/>
            <person name="Stephens T.G."/>
            <person name="Weber A.P.M."/>
            <person name="Boo G.H."/>
            <person name="Boo S.M."/>
            <person name="Kim K.M."/>
            <person name="Shin Y."/>
            <person name="Jung M."/>
            <person name="Lee S.J."/>
            <person name="Yim H.S."/>
            <person name="Lee J.H."/>
            <person name="Bhattacharya D."/>
            <person name="Yoon H.S."/>
        </authorList>
    </citation>
    <scope>NUCLEOTIDE SEQUENCE [LARGE SCALE GENOMIC DNA]</scope>
    <source>
        <strain evidence="2 3">SKKU-2015</strain>
        <tissue evidence="2">Whole body</tissue>
    </source>
</reference>
<dbReference type="OrthoDB" id="3710at2759"/>
<evidence type="ECO:0000256" key="1">
    <source>
        <dbReference type="SAM" id="MobiDB-lite"/>
    </source>
</evidence>
<feature type="region of interest" description="Disordered" evidence="1">
    <location>
        <begin position="331"/>
        <end position="353"/>
    </location>
</feature>